<dbReference type="AlphaFoldDB" id="A0A096BLE9"/>
<evidence type="ECO:0000313" key="2">
    <source>
        <dbReference type="Proteomes" id="UP000029556"/>
    </source>
</evidence>
<gene>
    <name evidence="1" type="ORF">HMPREF2137_09465</name>
</gene>
<accession>A0A096BLE9</accession>
<comment type="caution">
    <text evidence="1">The sequence shown here is derived from an EMBL/GenBank/DDBJ whole genome shotgun (WGS) entry which is preliminary data.</text>
</comment>
<evidence type="ECO:0000313" key="1">
    <source>
        <dbReference type="EMBL" id="KGF33984.1"/>
    </source>
</evidence>
<sequence length="184" mass="21721">MNLYLRYFDRETLVYNVEEALEFLRSIPEIVVDMDLEADIRDYVASDVYYPKRYKVRPRVYFIIIKTTAETMLDFKEKKALHQSNQPSGSIDKRDIAATVMTRLTEVHEGWYEGSLDFKRVVMIPSTGKHEYRDTQFVAQCKANSGQDCYNRIVDYLKDRVDGRSQFPSAKGKNFHFKYLGKWK</sequence>
<organism evidence="1 2">
    <name type="scientific">Hoylesella buccalis DNF00853</name>
    <dbReference type="NCBI Taxonomy" id="1401074"/>
    <lineage>
        <taxon>Bacteria</taxon>
        <taxon>Pseudomonadati</taxon>
        <taxon>Bacteroidota</taxon>
        <taxon>Bacteroidia</taxon>
        <taxon>Bacteroidales</taxon>
        <taxon>Prevotellaceae</taxon>
        <taxon>Hoylesella</taxon>
    </lineage>
</organism>
<dbReference type="Proteomes" id="UP000029556">
    <property type="component" value="Unassembled WGS sequence"/>
</dbReference>
<reference evidence="1 2" key="1">
    <citation type="submission" date="2014-07" db="EMBL/GenBank/DDBJ databases">
        <authorList>
            <person name="McCorrison J."/>
            <person name="Sanka R."/>
            <person name="Torralba M."/>
            <person name="Gillis M."/>
            <person name="Haft D.H."/>
            <person name="Methe B."/>
            <person name="Sutton G."/>
            <person name="Nelson K.E."/>
        </authorList>
    </citation>
    <scope>NUCLEOTIDE SEQUENCE [LARGE SCALE GENOMIC DNA]</scope>
    <source>
        <strain evidence="1 2">DNF00853</strain>
    </source>
</reference>
<dbReference type="RefSeq" id="WP_023058400.1">
    <property type="nucleotide sequence ID" value="NZ_JRNN01000076.1"/>
</dbReference>
<protein>
    <submittedName>
        <fullName evidence="1">Uncharacterized protein</fullName>
    </submittedName>
</protein>
<proteinExistence type="predicted"/>
<dbReference type="EMBL" id="JRNN01000076">
    <property type="protein sequence ID" value="KGF33984.1"/>
    <property type="molecule type" value="Genomic_DNA"/>
</dbReference>
<name>A0A096BLE9_9BACT</name>
<dbReference type="OrthoDB" id="1077392at2"/>